<evidence type="ECO:0000313" key="2">
    <source>
        <dbReference type="Proteomes" id="UP000266841"/>
    </source>
</evidence>
<dbReference type="EMBL" id="AGNL01018205">
    <property type="protein sequence ID" value="EJK63514.1"/>
    <property type="molecule type" value="Genomic_DNA"/>
</dbReference>
<keyword evidence="2" id="KW-1185">Reference proteome</keyword>
<evidence type="ECO:0000313" key="1">
    <source>
        <dbReference type="EMBL" id="EJK63514.1"/>
    </source>
</evidence>
<proteinExistence type="predicted"/>
<protein>
    <submittedName>
        <fullName evidence="1">Uncharacterized protein</fullName>
    </submittedName>
</protein>
<accession>K0SEU4</accession>
<sequence>MFLAGPCVITPRARLVLADVGLLQSNGSKSHGPTGPSSHLVSRYLALAAATSLGLTSDTRLPSSQCLGQELGGGHLTWANPVWSIRRSPTCLSARIAHRASPKSSRPTLGDDCDTRRQNSRCVLQELERVGEVVGCRMLCFSTPDDLESCGVAVPSRRSQRRLSGGSRPEKDCWRRCVAAATSLGPTLSGLSVVLLRASRHVSRIGRHQSRLVRRSVMIVTLAVRTQSQVEGASVDSLVGVALRRTAGGGAALAFSAEAQTIASRSIALSAGSHGVVSRRPRSSICVRQRSGSDPLNLTLRRLYPLVTTPGPECPGKRPEPNEIDY</sequence>
<organism evidence="1 2">
    <name type="scientific">Thalassiosira oceanica</name>
    <name type="common">Marine diatom</name>
    <dbReference type="NCBI Taxonomy" id="159749"/>
    <lineage>
        <taxon>Eukaryota</taxon>
        <taxon>Sar</taxon>
        <taxon>Stramenopiles</taxon>
        <taxon>Ochrophyta</taxon>
        <taxon>Bacillariophyta</taxon>
        <taxon>Coscinodiscophyceae</taxon>
        <taxon>Thalassiosirophycidae</taxon>
        <taxon>Thalassiosirales</taxon>
        <taxon>Thalassiosiraceae</taxon>
        <taxon>Thalassiosira</taxon>
    </lineage>
</organism>
<reference evidence="1 2" key="1">
    <citation type="journal article" date="2012" name="Genome Biol.">
        <title>Genome and low-iron response of an oceanic diatom adapted to chronic iron limitation.</title>
        <authorList>
            <person name="Lommer M."/>
            <person name="Specht M."/>
            <person name="Roy A.S."/>
            <person name="Kraemer L."/>
            <person name="Andreson R."/>
            <person name="Gutowska M.A."/>
            <person name="Wolf J."/>
            <person name="Bergner S.V."/>
            <person name="Schilhabel M.B."/>
            <person name="Klostermeier U.C."/>
            <person name="Beiko R.G."/>
            <person name="Rosenstiel P."/>
            <person name="Hippler M."/>
            <person name="Laroche J."/>
        </authorList>
    </citation>
    <scope>NUCLEOTIDE SEQUENCE [LARGE SCALE GENOMIC DNA]</scope>
    <source>
        <strain evidence="1 2">CCMP1005</strain>
    </source>
</reference>
<gene>
    <name evidence="1" type="ORF">THAOC_15823</name>
</gene>
<comment type="caution">
    <text evidence="1">The sequence shown here is derived from an EMBL/GenBank/DDBJ whole genome shotgun (WGS) entry which is preliminary data.</text>
</comment>
<name>K0SEU4_THAOC</name>
<dbReference type="Proteomes" id="UP000266841">
    <property type="component" value="Unassembled WGS sequence"/>
</dbReference>
<dbReference type="AlphaFoldDB" id="K0SEU4"/>